<feature type="domain" description="DUF7330" evidence="3">
    <location>
        <begin position="393"/>
        <end position="509"/>
    </location>
</feature>
<organism evidence="4 5">
    <name type="scientific">Paramarasmius palmivorus</name>
    <dbReference type="NCBI Taxonomy" id="297713"/>
    <lineage>
        <taxon>Eukaryota</taxon>
        <taxon>Fungi</taxon>
        <taxon>Dikarya</taxon>
        <taxon>Basidiomycota</taxon>
        <taxon>Agaricomycotina</taxon>
        <taxon>Agaricomycetes</taxon>
        <taxon>Agaricomycetidae</taxon>
        <taxon>Agaricales</taxon>
        <taxon>Marasmiineae</taxon>
        <taxon>Marasmiaceae</taxon>
        <taxon>Paramarasmius</taxon>
    </lineage>
</organism>
<keyword evidence="2" id="KW-1133">Transmembrane helix</keyword>
<sequence>MILLDEFDDCAPLKSPEAQLLPRTEPQEQQPPVQSQQQVQQGDLPPPYSRPNTPAPQPERRQDSDIEANSERSRERSRRKKRRSFAHSAKKYAVWGLGTLLFMMIWRFLLFNRVDWMQHVDEFYKSVPPPPPRKNHVHDHPSFPGDAIRTPSRPVGSLPPLAGDNSGTIYNDDEHSTKTLQAFCVSNASWSDTIRYSKEKIPYHSSDTSLQLPVDSKLLFVVARTPRSSGRLQILRSAIPDEMARVYVTARYENGKSIDDLSACLMERHPGEIGVGIFTPQRSNNDASFDIDINLLLPPPLFPDFAYNLHTDLTEFSQDVGPDMRFESLHLRSRGMPIVGRKIQVREATIETSSAPIFGSDITASRLLSLKTTGHPIHANVTLRSISSFLSVLEIESTNSSVDANVHLDHMTPPRLPTQPRYEVRVNASNTELTMTFPSAPGDAILDIDAVTSKKPTLITLPPSFEGSFSLITTEKDKASVESRHSVDLSISHRLDNGNEIVRGFVGSPNVGRVNIMTKDAVNKLIV</sequence>
<keyword evidence="2" id="KW-0472">Membrane</keyword>
<feature type="region of interest" description="Disordered" evidence="1">
    <location>
        <begin position="131"/>
        <end position="155"/>
    </location>
</feature>
<proteinExistence type="predicted"/>
<dbReference type="Proteomes" id="UP001383192">
    <property type="component" value="Unassembled WGS sequence"/>
</dbReference>
<reference evidence="4 5" key="1">
    <citation type="submission" date="2024-01" db="EMBL/GenBank/DDBJ databases">
        <title>A draft genome for a cacao thread blight-causing isolate of Paramarasmius palmivorus.</title>
        <authorList>
            <person name="Baruah I.K."/>
            <person name="Bukari Y."/>
            <person name="Amoako-Attah I."/>
            <person name="Meinhardt L.W."/>
            <person name="Bailey B.A."/>
            <person name="Cohen S.P."/>
        </authorList>
    </citation>
    <scope>NUCLEOTIDE SEQUENCE [LARGE SCALE GENOMIC DNA]</scope>
    <source>
        <strain evidence="4 5">GH-12</strain>
    </source>
</reference>
<dbReference type="InterPro" id="IPR055754">
    <property type="entry name" value="DUF7330"/>
</dbReference>
<evidence type="ECO:0000256" key="1">
    <source>
        <dbReference type="SAM" id="MobiDB-lite"/>
    </source>
</evidence>
<feature type="transmembrane region" description="Helical" evidence="2">
    <location>
        <begin position="92"/>
        <end position="110"/>
    </location>
</feature>
<evidence type="ECO:0000256" key="2">
    <source>
        <dbReference type="SAM" id="Phobius"/>
    </source>
</evidence>
<comment type="caution">
    <text evidence="4">The sequence shown here is derived from an EMBL/GenBank/DDBJ whole genome shotgun (WGS) entry which is preliminary data.</text>
</comment>
<feature type="compositionally biased region" description="Low complexity" evidence="1">
    <location>
        <begin position="19"/>
        <end position="43"/>
    </location>
</feature>
<feature type="compositionally biased region" description="Basic and acidic residues" evidence="1">
    <location>
        <begin position="58"/>
        <end position="74"/>
    </location>
</feature>
<feature type="region of interest" description="Disordered" evidence="1">
    <location>
        <begin position="1"/>
        <end position="83"/>
    </location>
</feature>
<gene>
    <name evidence="4" type="ORF">VNI00_004128</name>
</gene>
<accession>A0AAW0DNX1</accession>
<evidence type="ECO:0000313" key="4">
    <source>
        <dbReference type="EMBL" id="KAK7052809.1"/>
    </source>
</evidence>
<keyword evidence="5" id="KW-1185">Reference proteome</keyword>
<evidence type="ECO:0000259" key="3">
    <source>
        <dbReference type="Pfam" id="PF24016"/>
    </source>
</evidence>
<feature type="compositionally biased region" description="Pro residues" evidence="1">
    <location>
        <begin position="44"/>
        <end position="57"/>
    </location>
</feature>
<name>A0AAW0DNX1_9AGAR</name>
<dbReference type="Pfam" id="PF24016">
    <property type="entry name" value="DUF7330"/>
    <property type="match status" value="1"/>
</dbReference>
<dbReference type="AlphaFoldDB" id="A0AAW0DNX1"/>
<dbReference type="EMBL" id="JAYKXP010000011">
    <property type="protein sequence ID" value="KAK7052809.1"/>
    <property type="molecule type" value="Genomic_DNA"/>
</dbReference>
<keyword evidence="2" id="KW-0812">Transmembrane</keyword>
<evidence type="ECO:0000313" key="5">
    <source>
        <dbReference type="Proteomes" id="UP001383192"/>
    </source>
</evidence>
<protein>
    <recommendedName>
        <fullName evidence="3">DUF7330 domain-containing protein</fullName>
    </recommendedName>
</protein>